<comment type="caution">
    <text evidence="1">The sequence shown here is derived from an EMBL/GenBank/DDBJ whole genome shotgun (WGS) entry which is preliminary data.</text>
</comment>
<evidence type="ECO:0008006" key="3">
    <source>
        <dbReference type="Google" id="ProtNLM"/>
    </source>
</evidence>
<protein>
    <recommendedName>
        <fullName evidence="3">Isochorismatase family protein</fullName>
    </recommendedName>
</protein>
<dbReference type="EMBL" id="WPAF01000008">
    <property type="protein sequence ID" value="KAF0134424.1"/>
    <property type="molecule type" value="Genomic_DNA"/>
</dbReference>
<dbReference type="Proteomes" id="UP000488506">
    <property type="component" value="Unassembled WGS sequence"/>
</dbReference>
<organism evidence="1 2">
    <name type="scientific">Candidatus Saganbacteria bacterium</name>
    <dbReference type="NCBI Taxonomy" id="2575572"/>
    <lineage>
        <taxon>Bacteria</taxon>
        <taxon>Bacillati</taxon>
        <taxon>Saganbacteria</taxon>
    </lineage>
</organism>
<dbReference type="InterPro" id="IPR036380">
    <property type="entry name" value="Isochorismatase-like_sf"/>
</dbReference>
<reference evidence="1 2" key="1">
    <citation type="submission" date="2019-12" db="EMBL/GenBank/DDBJ databases">
        <authorList>
            <person name="Wolfe R."/>
            <person name="Danczak R."/>
            <person name="Wilkins M."/>
        </authorList>
    </citation>
    <scope>NUCLEOTIDE SEQUENCE [LARGE SCALE GENOMIC DNA]</scope>
    <source>
        <strain evidence="1">X2_MaxBin.013</strain>
    </source>
</reference>
<evidence type="ECO:0000313" key="2">
    <source>
        <dbReference type="Proteomes" id="UP000488506"/>
    </source>
</evidence>
<sequence>MIVPLLLLGRYIIHSWKGKAVDPNKNNGKSRPSKPVKRICENSYKQIPPLGILQSSIYQVRKPLNICAIYPLLRKDLKRKYAILVIDLQPGFVNYKTHRNKIDKIIASIKQQHNNLPIVFVRYVGEDNEFGPIYPELYEEVASVKNIMRIDNQTNNNPRSNLYFYSKNMDGAFEYPGGDKRRGT</sequence>
<gene>
    <name evidence="1" type="ORF">FD145_649</name>
</gene>
<accession>A0A833L1G9</accession>
<proteinExistence type="predicted"/>
<dbReference type="Gene3D" id="3.40.50.850">
    <property type="entry name" value="Isochorismatase-like"/>
    <property type="match status" value="1"/>
</dbReference>
<dbReference type="AlphaFoldDB" id="A0A833L1G9"/>
<dbReference type="SUPFAM" id="SSF52499">
    <property type="entry name" value="Isochorismatase-like hydrolases"/>
    <property type="match status" value="1"/>
</dbReference>
<name>A0A833L1G9_UNCSA</name>
<evidence type="ECO:0000313" key="1">
    <source>
        <dbReference type="EMBL" id="KAF0134424.1"/>
    </source>
</evidence>